<evidence type="ECO:0000259" key="7">
    <source>
        <dbReference type="PROSITE" id="PS50192"/>
    </source>
</evidence>
<evidence type="ECO:0000256" key="2">
    <source>
        <dbReference type="ARBA" id="ARBA00022618"/>
    </source>
</evidence>
<feature type="compositionally biased region" description="Basic and acidic residues" evidence="6">
    <location>
        <begin position="455"/>
        <end position="464"/>
    </location>
</feature>
<dbReference type="PRINTS" id="PR01345">
    <property type="entry name" value="CERVTRCPTASE"/>
</dbReference>
<accession>G7Y7A9</accession>
<dbReference type="PANTHER" id="PTHR13260:SF0">
    <property type="entry name" value="ANAPHASE-PROMOTING COMPLEX SUBUNIT 4"/>
    <property type="match status" value="1"/>
</dbReference>
<keyword evidence="3" id="KW-0498">Mitosis</keyword>
<protein>
    <recommendedName>
        <fullName evidence="1">Anaphase-promoting complex subunit 4</fullName>
    </recommendedName>
</protein>
<feature type="compositionally biased region" description="Polar residues" evidence="6">
    <location>
        <begin position="431"/>
        <end position="441"/>
    </location>
</feature>
<evidence type="ECO:0000256" key="1">
    <source>
        <dbReference type="ARBA" id="ARBA00016067"/>
    </source>
</evidence>
<dbReference type="InterPro" id="IPR024789">
    <property type="entry name" value="APC4"/>
</dbReference>
<dbReference type="InterPro" id="IPR024790">
    <property type="entry name" value="APC4_long_dom"/>
</dbReference>
<dbReference type="InterPro" id="IPR036322">
    <property type="entry name" value="WD40_repeat_dom_sf"/>
</dbReference>
<feature type="compositionally biased region" description="Basic and acidic residues" evidence="6">
    <location>
        <begin position="2154"/>
        <end position="2163"/>
    </location>
</feature>
<keyword evidence="2" id="KW-0132">Cell division</keyword>
<evidence type="ECO:0000256" key="3">
    <source>
        <dbReference type="ARBA" id="ARBA00022776"/>
    </source>
</evidence>
<dbReference type="SUPFAM" id="SSF50978">
    <property type="entry name" value="WD40 repeat-like"/>
    <property type="match status" value="1"/>
</dbReference>
<feature type="compositionally biased region" description="Polar residues" evidence="6">
    <location>
        <begin position="500"/>
        <end position="518"/>
    </location>
</feature>
<evidence type="ECO:0000313" key="9">
    <source>
        <dbReference type="Proteomes" id="UP000008909"/>
    </source>
</evidence>
<dbReference type="Proteomes" id="UP000008909">
    <property type="component" value="Unassembled WGS sequence"/>
</dbReference>
<dbReference type="GO" id="GO:0051301">
    <property type="term" value="P:cell division"/>
    <property type="evidence" value="ECO:0007669"/>
    <property type="project" value="UniProtKB-KW"/>
</dbReference>
<dbReference type="EMBL" id="DF142913">
    <property type="protein sequence ID" value="GAA48844.1"/>
    <property type="molecule type" value="Genomic_DNA"/>
</dbReference>
<keyword evidence="5" id="KW-0131">Cell cycle</keyword>
<evidence type="ECO:0000256" key="6">
    <source>
        <dbReference type="SAM" id="MobiDB-lite"/>
    </source>
</evidence>
<dbReference type="Gene3D" id="3.60.10.10">
    <property type="entry name" value="Endonuclease/exonuclease/phosphatase"/>
    <property type="match status" value="1"/>
</dbReference>
<dbReference type="Pfam" id="PF12894">
    <property type="entry name" value="ANAPC4_WD40"/>
    <property type="match status" value="1"/>
</dbReference>
<evidence type="ECO:0000313" key="8">
    <source>
        <dbReference type="EMBL" id="GAA48844.1"/>
    </source>
</evidence>
<dbReference type="InterPro" id="IPR036691">
    <property type="entry name" value="Endo/exonu/phosph_ase_sf"/>
</dbReference>
<keyword evidence="9" id="KW-1185">Reference proteome</keyword>
<dbReference type="GO" id="GO:0070979">
    <property type="term" value="P:protein K11-linked ubiquitination"/>
    <property type="evidence" value="ECO:0007669"/>
    <property type="project" value="TreeGrafter"/>
</dbReference>
<organism evidence="8 9">
    <name type="scientific">Clonorchis sinensis</name>
    <name type="common">Chinese liver fluke</name>
    <dbReference type="NCBI Taxonomy" id="79923"/>
    <lineage>
        <taxon>Eukaryota</taxon>
        <taxon>Metazoa</taxon>
        <taxon>Spiralia</taxon>
        <taxon>Lophotrochozoa</taxon>
        <taxon>Platyhelminthes</taxon>
        <taxon>Trematoda</taxon>
        <taxon>Digenea</taxon>
        <taxon>Opisthorchiida</taxon>
        <taxon>Opisthorchiata</taxon>
        <taxon>Opisthorchiidae</taxon>
        <taxon>Clonorchis</taxon>
    </lineage>
</organism>
<dbReference type="PANTHER" id="PTHR13260">
    <property type="entry name" value="ANAPHASE PROMOTING COMPLEX SUBUNIT 4 APC4"/>
    <property type="match status" value="1"/>
</dbReference>
<dbReference type="GO" id="GO:0001401">
    <property type="term" value="C:SAM complex"/>
    <property type="evidence" value="ECO:0007669"/>
    <property type="project" value="InterPro"/>
</dbReference>
<keyword evidence="4" id="KW-0833">Ubl conjugation pathway</keyword>
<evidence type="ECO:0000256" key="4">
    <source>
        <dbReference type="ARBA" id="ARBA00022786"/>
    </source>
</evidence>
<feature type="region of interest" description="Disordered" evidence="6">
    <location>
        <begin position="366"/>
        <end position="518"/>
    </location>
</feature>
<dbReference type="InterPro" id="IPR019564">
    <property type="entry name" value="Sam37/metaxin_N"/>
</dbReference>
<dbReference type="PROSITE" id="PS50192">
    <property type="entry name" value="T_SNARE"/>
    <property type="match status" value="1"/>
</dbReference>
<feature type="compositionally biased region" description="Basic residues" evidence="6">
    <location>
        <begin position="490"/>
        <end position="499"/>
    </location>
</feature>
<dbReference type="SMART" id="SM00320">
    <property type="entry name" value="WD40"/>
    <property type="match status" value="2"/>
</dbReference>
<feature type="non-terminal residue" evidence="8">
    <location>
        <position position="2238"/>
    </location>
</feature>
<dbReference type="InterPro" id="IPR001680">
    <property type="entry name" value="WD40_rpt"/>
</dbReference>
<dbReference type="Pfam" id="PF12896">
    <property type="entry name" value="ANAPC4"/>
    <property type="match status" value="1"/>
</dbReference>
<feature type="region of interest" description="Disordered" evidence="6">
    <location>
        <begin position="274"/>
        <end position="294"/>
    </location>
</feature>
<dbReference type="GO" id="GO:0034399">
    <property type="term" value="C:nuclear periphery"/>
    <property type="evidence" value="ECO:0007669"/>
    <property type="project" value="TreeGrafter"/>
</dbReference>
<reference key="2">
    <citation type="submission" date="2011-10" db="EMBL/GenBank/DDBJ databases">
        <title>The genome and transcriptome sequence of Clonorchis sinensis provide insights into the carcinogenic liver fluke.</title>
        <authorList>
            <person name="Wang X."/>
            <person name="Huang Y."/>
            <person name="Chen W."/>
            <person name="Liu H."/>
            <person name="Guo L."/>
            <person name="Chen Y."/>
            <person name="Luo F."/>
            <person name="Zhou W."/>
            <person name="Sun J."/>
            <person name="Mao Q."/>
            <person name="Liang P."/>
            <person name="Zhou C."/>
            <person name="Tian Y."/>
            <person name="Men J."/>
            <person name="Lv X."/>
            <person name="Huang L."/>
            <person name="Zhou J."/>
            <person name="Hu Y."/>
            <person name="Li R."/>
            <person name="Zhang F."/>
            <person name="Lei H."/>
            <person name="Li X."/>
            <person name="Hu X."/>
            <person name="Liang C."/>
            <person name="Xu J."/>
            <person name="Wu Z."/>
            <person name="Yu X."/>
        </authorList>
    </citation>
    <scope>NUCLEOTIDE SEQUENCE</scope>
    <source>
        <strain>Henan</strain>
    </source>
</reference>
<dbReference type="InterPro" id="IPR024977">
    <property type="entry name" value="Apc4-like_WD40_dom"/>
</dbReference>
<gene>
    <name evidence="8" type="ORF">CLF_102103</name>
</gene>
<dbReference type="InterPro" id="IPR015943">
    <property type="entry name" value="WD40/YVTN_repeat-like_dom_sf"/>
</dbReference>
<feature type="compositionally biased region" description="Low complexity" evidence="6">
    <location>
        <begin position="2126"/>
        <end position="2136"/>
    </location>
</feature>
<feature type="region of interest" description="Disordered" evidence="6">
    <location>
        <begin position="2112"/>
        <end position="2168"/>
    </location>
</feature>
<proteinExistence type="predicted"/>
<feature type="domain" description="T-SNARE coiled-coil homology" evidence="7">
    <location>
        <begin position="2184"/>
        <end position="2238"/>
    </location>
</feature>
<dbReference type="Gene3D" id="2.130.10.10">
    <property type="entry name" value="YVTN repeat-like/Quinoprotein amine dehydrogenase"/>
    <property type="match status" value="1"/>
</dbReference>
<evidence type="ECO:0000256" key="5">
    <source>
        <dbReference type="ARBA" id="ARBA00023306"/>
    </source>
</evidence>
<dbReference type="GO" id="GO:0031145">
    <property type="term" value="P:anaphase-promoting complex-dependent catabolic process"/>
    <property type="evidence" value="ECO:0007669"/>
    <property type="project" value="InterPro"/>
</dbReference>
<name>G7Y7A9_CLOSI</name>
<dbReference type="InterPro" id="IPR000727">
    <property type="entry name" value="T_SNARE_dom"/>
</dbReference>
<feature type="compositionally biased region" description="Basic residues" evidence="6">
    <location>
        <begin position="472"/>
        <end position="481"/>
    </location>
</feature>
<reference evidence="8" key="1">
    <citation type="journal article" date="2011" name="Genome Biol.">
        <title>The draft genome of the carcinogenic human liver fluke Clonorchis sinensis.</title>
        <authorList>
            <person name="Wang X."/>
            <person name="Chen W."/>
            <person name="Huang Y."/>
            <person name="Sun J."/>
            <person name="Men J."/>
            <person name="Liu H."/>
            <person name="Luo F."/>
            <person name="Guo L."/>
            <person name="Lv X."/>
            <person name="Deng C."/>
            <person name="Zhou C."/>
            <person name="Fan Y."/>
            <person name="Li X."/>
            <person name="Huang L."/>
            <person name="Hu Y."/>
            <person name="Liang C."/>
            <person name="Hu X."/>
            <person name="Xu J."/>
            <person name="Yu X."/>
        </authorList>
    </citation>
    <scope>NUCLEOTIDE SEQUENCE [LARGE SCALE GENOMIC DNA]</scope>
    <source>
        <strain evidence="8">Henan</strain>
    </source>
</reference>
<dbReference type="Gene3D" id="1.20.58.70">
    <property type="match status" value="1"/>
</dbReference>
<dbReference type="GO" id="GO:0005680">
    <property type="term" value="C:anaphase-promoting complex"/>
    <property type="evidence" value="ECO:0007669"/>
    <property type="project" value="InterPro"/>
</dbReference>
<dbReference type="SUPFAM" id="SSF56219">
    <property type="entry name" value="DNase I-like"/>
    <property type="match status" value="1"/>
</dbReference>
<dbReference type="Pfam" id="PF10568">
    <property type="entry name" value="Tom37"/>
    <property type="match status" value="1"/>
</dbReference>
<sequence length="2238" mass="251578">MQCNQPICRSPGHYSVSKYSPRKMNQNNHLLTSKDLIHVSAFNVRTLCQIGQQASLAETLLSLSIDVFCVSETRIQDSTSVVLLKLLRANPDVPHFTLRASGDPDAMARGIYGVGVALIPKAESALLDWIPVNSRLCAVRLSGSVKINAGRCVKRRLFVVSAYAPTDSSSENEKDEFYHDLSRLLQSARRTDIVILAGDMNAKVGRLSPEKHSWVVDLESMLCVRIIESGFFSCSDALEEASLTWTERPKYVQLSALLSVTDVKGATVNSTPKLQPSWIGSDERSQVAKPTGKPTTCADVDIGECCENRASTEAVKLPISSSTPSKVASLIVDTTLAQDHDNQSHKPDHGEPNSPSYTQLATLIAGDSDDHTGAKERRLRPNKPYTTRQIRKLLAGFKVQSSEKTSLMGAPPKELPGAATQRSKHHRGTFPTKSRQNAQEAKQTRDRPLSISEPGRPEEVKERATSSNGRNFRPRGKKLRPPKLIGPRKPGSHRAKKTLQMKSNPRNHQSREQTNMPQSPCLLFADDLKSWGSNASALQIDVDAAKQWSLDWHLPLNDEKCVHVTFGGGSANSFVMHGEKGPEDITRIDAKKDLGIWLSSNMSSHLEKSAQKAFAVLRMIRRTFSRITRTDFQILYGAYVRPLLEYANPVVYSGRTKDVIPIEHVQRAATKMVVGLKSMDYETRLAVLDLFLPEYRRLRGDLFPTYALFEQGLTNMFFTVDPANTRRRQLVDEAPLRLYLVSSWVEHERRTTEIAFFGCVPVTDCTDFLERQNLLDNLVPMNEPAPNPGRPHRQWRESVTICRSFWSTIVDSDHALVRCCFSLRFSGYAKGLPTKSGIQRGFPLSLFLFNFVVSGIMKRTPEDLQKPAVHIVTCEELVNLEYADNIVFIFEYQYETQTLLNRLISIMPSFGMHLQSYIIADGLAEDETASPVGMTMETLPSFYIFDRRGLGLVPSVNWRNKFAMTPLILLSKDIEHILPADEAATRAGVCFLSKIGSKFALERTTNADSCSPDRLLPLVCFNGHLLSGYDALCNALEATKPVKASVVQLGDSQTDDSLMLKSMRRVCLVWLSDVLRNITLYFTWIHEPTFQSFTVPRTSPNVPWPLSHLVLGNQRKRYKTYMSSIGWADKRLPDVLAEMEGVCFGVTQLLEPGPYCFGRPEPGRLDALIYGYWSVFLDFNDIFSPLNQVVASCRPAMELLERLTPSLVSPMVGEYSYCPVEAKHYLKNKVSHCCWSPRTDLIALGSLNGRVSVHRYKLACIWESLPPHQNSVVTCVVWRPDGKCLAVAYDSGHVRLILANDGFVYKEFQYPRSITFLNWTAGLLTKQEGKGSNAPIYFPDLSSLTMFQSDVNFNTSDTFKLSQLLADSEEHFFILTVYCAGVLNFYGSDSFLIARWACKPNLLSTELQFKVNIPLLLAANYLSVSRLDYTTQQVPTTGLVTFGTQLRNISMHHSLIRISKTLLDKGFDQICTSWEDMILEMDVKFTNYAKERLSRNKVSVTMCFCTSLRKFLVEDWTAPSLKRTGTATLKAYESIKTICFQQLQLILQRLLFHTSELLGNLRDTQSYAKFGVSVKQASRLCGTIGCVLQKSQELHLVIEKSITHLRAFFKWLYVAILGLSGRVLPDDFPRVTPAERELVIDFITNYLQPVFVQGSLQSFSVDLVEQYIRPGEVRKPLEAVSAHSLNEDRSRSHMRTLIHLSEEQLKSGRFPTGLFHYCPKATLADLIMHTLEDDITTLFGPPAAGDFDRACFGFAESVSQLLFCEQLQKSCVFDPAWDFCSQFPAVFTGDSRLRNSPTDSNRQSTYLAWSPSRTELLLTEFPFDLTKTNLQAYEIQDLEFFTPELLTLLLRQTTRTSNSETTEEPSSTSHIVMVPVQLLLAACDEVCAFIFFGTSQSHIILHFCRPAKRLSELITSAHVESLPCTATKLATNGGRSILFVLFEGSCMCRVYLLDCPETDGSVVRDDGEDGVGDAVMEAARTDSKYLKNKPQNAFSFWNRASSLRGSLCVLAGYIKRVQQLTGTSLGSSTKQRLHSELTEQVTQMIDQCTTLLLQLKETSRLDELGRVLTNDQKQLKQHRQVVVECLEEEMNKLRRLRDMELERQRHLQELTGSLAGGIRSAPPSKPLTSTLPTDSSIRSGHPSADNQARHRPSQIHEDERSNTEDTNLSEAELQAFERENRSIYEHLSEQRDELDLVARAISEISRLNQTLSTHLSEQLEVTQQIGENFTMSTEHIRQ</sequence>